<keyword evidence="2" id="KW-1185">Reference proteome</keyword>
<name>A0A5Q2FAS7_9ACTN</name>
<accession>A0A5Q2FAS7</accession>
<sequence length="143" mass="15386">MTFFMHRLAEVLGAPEPQEAPEPALRPSLAVARNEGTDRQVVLRSLAEQLVCEANAVIEDPASHMDLADEVGGEDLAFTITCRDHRARVSTSFRGGRTVGRIISSDLPQGEAHELVGPEALPDLLVRLAVVAGLRNTESAHLS</sequence>
<reference evidence="1 2" key="1">
    <citation type="submission" date="2019-10" db="EMBL/GenBank/DDBJ databases">
        <title>Genomic analysis of Raineyella sp. CBA3103.</title>
        <authorList>
            <person name="Roh S.W."/>
        </authorList>
    </citation>
    <scope>NUCLEOTIDE SEQUENCE [LARGE SCALE GENOMIC DNA]</scope>
    <source>
        <strain evidence="1 2">CBA3103</strain>
    </source>
</reference>
<dbReference type="EMBL" id="CP045725">
    <property type="protein sequence ID" value="QGF23491.1"/>
    <property type="molecule type" value="Genomic_DNA"/>
</dbReference>
<gene>
    <name evidence="1" type="ORF">Rai3103_07200</name>
</gene>
<evidence type="ECO:0000313" key="2">
    <source>
        <dbReference type="Proteomes" id="UP000386847"/>
    </source>
</evidence>
<dbReference type="RefSeq" id="WP_153572022.1">
    <property type="nucleotide sequence ID" value="NZ_CP045725.1"/>
</dbReference>
<dbReference type="AlphaFoldDB" id="A0A5Q2FAS7"/>
<proteinExistence type="predicted"/>
<dbReference type="Proteomes" id="UP000386847">
    <property type="component" value="Chromosome"/>
</dbReference>
<protein>
    <submittedName>
        <fullName evidence="1">Uncharacterized protein</fullName>
    </submittedName>
</protein>
<evidence type="ECO:0000313" key="1">
    <source>
        <dbReference type="EMBL" id="QGF23491.1"/>
    </source>
</evidence>
<organism evidence="1 2">
    <name type="scientific">Raineyella fluvialis</name>
    <dbReference type="NCBI Taxonomy" id="2662261"/>
    <lineage>
        <taxon>Bacteria</taxon>
        <taxon>Bacillati</taxon>
        <taxon>Actinomycetota</taxon>
        <taxon>Actinomycetes</taxon>
        <taxon>Propionibacteriales</taxon>
        <taxon>Propionibacteriaceae</taxon>
        <taxon>Raineyella</taxon>
    </lineage>
</organism>
<dbReference type="KEGG" id="rain:Rai3103_07200"/>